<evidence type="ECO:0000259" key="10">
    <source>
        <dbReference type="Pfam" id="PF02782"/>
    </source>
</evidence>
<organism evidence="11 12">
    <name type="scientific">Aporhodopirellula rubra</name>
    <dbReference type="NCBI Taxonomy" id="980271"/>
    <lineage>
        <taxon>Bacteria</taxon>
        <taxon>Pseudomonadati</taxon>
        <taxon>Planctomycetota</taxon>
        <taxon>Planctomycetia</taxon>
        <taxon>Pirellulales</taxon>
        <taxon>Pirellulaceae</taxon>
        <taxon>Aporhodopirellula</taxon>
    </lineage>
</organism>
<keyword evidence="1 8" id="KW-0808">Transferase</keyword>
<dbReference type="CDD" id="cd07781">
    <property type="entry name" value="ASKHA_NBD_FGGY_L-RBK"/>
    <property type="match status" value="1"/>
</dbReference>
<dbReference type="Proteomes" id="UP000536179">
    <property type="component" value="Unassembled WGS sequence"/>
</dbReference>
<evidence type="ECO:0000256" key="1">
    <source>
        <dbReference type="ARBA" id="ARBA00022679"/>
    </source>
</evidence>
<dbReference type="PIRSF" id="PIRSF000538">
    <property type="entry name" value="GlpK"/>
    <property type="match status" value="1"/>
</dbReference>
<dbReference type="Gene3D" id="1.20.58.2240">
    <property type="match status" value="1"/>
</dbReference>
<evidence type="ECO:0000259" key="9">
    <source>
        <dbReference type="Pfam" id="PF00370"/>
    </source>
</evidence>
<dbReference type="GO" id="GO:0005524">
    <property type="term" value="F:ATP binding"/>
    <property type="evidence" value="ECO:0007669"/>
    <property type="project" value="UniProtKB-UniRule"/>
</dbReference>
<keyword evidence="12" id="KW-1185">Reference proteome</keyword>
<dbReference type="EMBL" id="JACHXU010000004">
    <property type="protein sequence ID" value="MBB3205684.1"/>
    <property type="molecule type" value="Genomic_DNA"/>
</dbReference>
<dbReference type="NCBIfam" id="NF003154">
    <property type="entry name" value="PRK04123.1"/>
    <property type="match status" value="1"/>
</dbReference>
<dbReference type="Pfam" id="PF00370">
    <property type="entry name" value="FGGY_N"/>
    <property type="match status" value="1"/>
</dbReference>
<comment type="caution">
    <text evidence="11">The sequence shown here is derived from an EMBL/GenBank/DDBJ whole genome shotgun (WGS) entry which is preliminary data.</text>
</comment>
<gene>
    <name evidence="11" type="ORF">FHS27_001488</name>
</gene>
<comment type="similarity">
    <text evidence="8">Belongs to the ribulokinase family.</text>
</comment>
<evidence type="ECO:0000256" key="2">
    <source>
        <dbReference type="ARBA" id="ARBA00022741"/>
    </source>
</evidence>
<dbReference type="NCBIfam" id="TIGR01234">
    <property type="entry name" value="L-ribulokinase"/>
    <property type="match status" value="1"/>
</dbReference>
<sequence length="570" mass="60600">MSESIKKQYTIGVDYGTNSVRALIVDVSNGAEIASAVFDYPSGEQGILLDAKDPHLARQNPADYIEGFYASVVSAIEQAAVGSEFTPESVIGIGVDTTGSTPIPVDRDGLPLSMNPEFEDDLAAYAWLWKDHTSASEAAEITTRASEGDEAYLDKCGGVYSSEWFWAKILHCKRTSPRVFEAAYGWVELADFVPGFITGNLDPANIPRGICAAGHKAMFHPDWGGLPSAPFLNQLDAGLAKVAEHYRADTSTCDETVGGLTEAVAKRVGLPSGIPVAVGAFDAHMGAVGAGVKPGTLVKIMGTSTCDITVWPLDQPLADIPGVCGIVPGSVLPGMYGLEAGQSAVGDIFNWFVRQLVPGNHSATGDPHVSLTREAEKLRPGESGLLALDWNNGNRTVLVDPLLSGLVVGQTLHTTAAEMYRALVEATAFGALTIINRFESYGVKIEEVVNCGGIAEKNPMVMQIYADVCNRPMKISRSAQTCALGAAIFGSVVGGAHPTVSAAQQKMTGTKETVFYPRESAVKVYAELYRLYEQLHDAFGTSNSTGGIDNVMKDLIAIRRRVSEDANESC</sequence>
<dbReference type="PANTHER" id="PTHR43435:SF4">
    <property type="entry name" value="FGGY CARBOHYDRATE KINASE DOMAIN-CONTAINING PROTEIN"/>
    <property type="match status" value="1"/>
</dbReference>
<keyword evidence="4" id="KW-0067">ATP-binding</keyword>
<proteinExistence type="inferred from homology"/>
<dbReference type="UniPathway" id="UPA00145">
    <property type="reaction ID" value="UER00566"/>
</dbReference>
<dbReference type="RefSeq" id="WP_184303530.1">
    <property type="nucleotide sequence ID" value="NZ_JACHXU010000004.1"/>
</dbReference>
<keyword evidence="5 8" id="KW-0054">Arabinose catabolism</keyword>
<keyword evidence="3 8" id="KW-0418">Kinase</keyword>
<feature type="domain" description="Carbohydrate kinase FGGY N-terminal" evidence="9">
    <location>
        <begin position="9"/>
        <end position="191"/>
    </location>
</feature>
<dbReference type="GO" id="GO:0019569">
    <property type="term" value="P:L-arabinose catabolic process to D-xylulose 5-phosphate"/>
    <property type="evidence" value="ECO:0007669"/>
    <property type="project" value="UniProtKB-UniPathway"/>
</dbReference>
<dbReference type="SUPFAM" id="SSF53067">
    <property type="entry name" value="Actin-like ATPase domain"/>
    <property type="match status" value="2"/>
</dbReference>
<evidence type="ECO:0000313" key="12">
    <source>
        <dbReference type="Proteomes" id="UP000536179"/>
    </source>
</evidence>
<evidence type="ECO:0000256" key="3">
    <source>
        <dbReference type="ARBA" id="ARBA00022777"/>
    </source>
</evidence>
<evidence type="ECO:0000256" key="6">
    <source>
        <dbReference type="ARBA" id="ARBA00023277"/>
    </source>
</evidence>
<feature type="domain" description="Carbohydrate kinase FGGY C-terminal" evidence="10">
    <location>
        <begin position="299"/>
        <end position="492"/>
    </location>
</feature>
<name>A0A7W5DWX4_9BACT</name>
<comment type="pathway">
    <text evidence="8">Carbohydrate degradation; L-arabinose degradation via L-ribulose; D-xylulose 5-phosphate from L-arabinose (bacterial route): step 2/3.</text>
</comment>
<dbReference type="EC" id="2.7.1.16" evidence="7 8"/>
<dbReference type="PANTHER" id="PTHR43435">
    <property type="entry name" value="RIBULOKINASE"/>
    <property type="match status" value="1"/>
</dbReference>
<dbReference type="GO" id="GO:0008741">
    <property type="term" value="F:ribulokinase activity"/>
    <property type="evidence" value="ECO:0007669"/>
    <property type="project" value="UniProtKB-UniRule"/>
</dbReference>
<keyword evidence="6 8" id="KW-0119">Carbohydrate metabolism</keyword>
<keyword evidence="2" id="KW-0547">Nucleotide-binding</keyword>
<evidence type="ECO:0000313" key="11">
    <source>
        <dbReference type="EMBL" id="MBB3205684.1"/>
    </source>
</evidence>
<dbReference type="Pfam" id="PF02782">
    <property type="entry name" value="FGGY_C"/>
    <property type="match status" value="1"/>
</dbReference>
<comment type="catalytic activity">
    <reaction evidence="8">
        <text>L-ribulose + ATP = L-ribulose 5-phosphate + ADP + H(+)</text>
        <dbReference type="Rhea" id="RHEA:22072"/>
        <dbReference type="ChEBI" id="CHEBI:15378"/>
        <dbReference type="ChEBI" id="CHEBI:16880"/>
        <dbReference type="ChEBI" id="CHEBI:30616"/>
        <dbReference type="ChEBI" id="CHEBI:58226"/>
        <dbReference type="ChEBI" id="CHEBI:456216"/>
        <dbReference type="EC" id="2.7.1.16"/>
    </reaction>
</comment>
<dbReference type="AlphaFoldDB" id="A0A7W5DWX4"/>
<reference evidence="11 12" key="1">
    <citation type="submission" date="2020-08" db="EMBL/GenBank/DDBJ databases">
        <title>Genomic Encyclopedia of Type Strains, Phase III (KMG-III): the genomes of soil and plant-associated and newly described type strains.</title>
        <authorList>
            <person name="Whitman W."/>
        </authorList>
    </citation>
    <scope>NUCLEOTIDE SEQUENCE [LARGE SCALE GENOMIC DNA]</scope>
    <source>
        <strain evidence="11 12">CECT 8075</strain>
    </source>
</reference>
<dbReference type="InterPro" id="IPR018485">
    <property type="entry name" value="FGGY_C"/>
</dbReference>
<evidence type="ECO:0000256" key="5">
    <source>
        <dbReference type="ARBA" id="ARBA00022935"/>
    </source>
</evidence>
<accession>A0A7W5DWX4</accession>
<protein>
    <recommendedName>
        <fullName evidence="7 8">Ribulokinase</fullName>
        <ecNumber evidence="7 8">2.7.1.16</ecNumber>
    </recommendedName>
</protein>
<dbReference type="InterPro" id="IPR018484">
    <property type="entry name" value="FGGY_N"/>
</dbReference>
<dbReference type="InterPro" id="IPR043129">
    <property type="entry name" value="ATPase_NBD"/>
</dbReference>
<dbReference type="InterPro" id="IPR005929">
    <property type="entry name" value="Ribulokinase"/>
</dbReference>
<dbReference type="GO" id="GO:0005737">
    <property type="term" value="C:cytoplasm"/>
    <property type="evidence" value="ECO:0007669"/>
    <property type="project" value="TreeGrafter"/>
</dbReference>
<evidence type="ECO:0000256" key="4">
    <source>
        <dbReference type="ARBA" id="ARBA00022840"/>
    </source>
</evidence>
<evidence type="ECO:0000256" key="8">
    <source>
        <dbReference type="RuleBase" id="RU003455"/>
    </source>
</evidence>
<dbReference type="Gene3D" id="3.30.420.40">
    <property type="match status" value="1"/>
</dbReference>
<evidence type="ECO:0000256" key="7">
    <source>
        <dbReference type="NCBIfam" id="TIGR01234"/>
    </source>
</evidence>
<dbReference type="GO" id="GO:0019150">
    <property type="term" value="F:D-ribulokinase activity"/>
    <property type="evidence" value="ECO:0007669"/>
    <property type="project" value="TreeGrafter"/>
</dbReference>
<dbReference type="InterPro" id="IPR000577">
    <property type="entry name" value="Carb_kinase_FGGY"/>
</dbReference>